<dbReference type="Pfam" id="PF00989">
    <property type="entry name" value="PAS"/>
    <property type="match status" value="1"/>
</dbReference>
<dbReference type="PANTHER" id="PTHR44757">
    <property type="entry name" value="DIGUANYLATE CYCLASE DGCP"/>
    <property type="match status" value="1"/>
</dbReference>
<proteinExistence type="predicted"/>
<dbReference type="SMART" id="SM00091">
    <property type="entry name" value="PAS"/>
    <property type="match status" value="2"/>
</dbReference>
<evidence type="ECO:0000256" key="1">
    <source>
        <dbReference type="ARBA" id="ARBA00004651"/>
    </source>
</evidence>
<keyword evidence="2" id="KW-1003">Cell membrane</keyword>
<evidence type="ECO:0000256" key="3">
    <source>
        <dbReference type="ARBA" id="ARBA00022692"/>
    </source>
</evidence>
<evidence type="ECO:0000256" key="6">
    <source>
        <dbReference type="SAM" id="Phobius"/>
    </source>
</evidence>
<keyword evidence="3 6" id="KW-0812">Transmembrane</keyword>
<dbReference type="Pfam" id="PF02743">
    <property type="entry name" value="dCache_1"/>
    <property type="match status" value="1"/>
</dbReference>
<comment type="caution">
    <text evidence="8">The sequence shown here is derived from an EMBL/GenBank/DDBJ whole genome shotgun (WGS) entry which is preliminary data.</text>
</comment>
<dbReference type="CDD" id="cd18774">
    <property type="entry name" value="PDC2_HK_sensor"/>
    <property type="match status" value="1"/>
</dbReference>
<dbReference type="Pfam" id="PF00990">
    <property type="entry name" value="GGDEF"/>
    <property type="match status" value="1"/>
</dbReference>
<dbReference type="InterPro" id="IPR052155">
    <property type="entry name" value="Biofilm_reg_signaling"/>
</dbReference>
<dbReference type="CDD" id="cd12914">
    <property type="entry name" value="PDC1_DGC_like"/>
    <property type="match status" value="1"/>
</dbReference>
<keyword evidence="4 6" id="KW-1133">Transmembrane helix</keyword>
<dbReference type="NCBIfam" id="TIGR00229">
    <property type="entry name" value="sensory_box"/>
    <property type="match status" value="1"/>
</dbReference>
<evidence type="ECO:0000313" key="9">
    <source>
        <dbReference type="Proteomes" id="UP001595636"/>
    </source>
</evidence>
<dbReference type="SMART" id="SM00267">
    <property type="entry name" value="GGDEF"/>
    <property type="match status" value="1"/>
</dbReference>
<dbReference type="SUPFAM" id="SSF55785">
    <property type="entry name" value="PYP-like sensor domain (PAS domain)"/>
    <property type="match status" value="2"/>
</dbReference>
<dbReference type="PROSITE" id="PS50112">
    <property type="entry name" value="PAS"/>
    <property type="match status" value="2"/>
</dbReference>
<dbReference type="RefSeq" id="WP_390276238.1">
    <property type="nucleotide sequence ID" value="NZ_JBHRYH010000002.1"/>
</dbReference>
<dbReference type="InterPro" id="IPR043128">
    <property type="entry name" value="Rev_trsase/Diguanyl_cyclase"/>
</dbReference>
<dbReference type="InterPro" id="IPR000160">
    <property type="entry name" value="GGDEF_dom"/>
</dbReference>
<dbReference type="InterPro" id="IPR013656">
    <property type="entry name" value="PAS_4"/>
</dbReference>
<dbReference type="InterPro" id="IPR000014">
    <property type="entry name" value="PAS"/>
</dbReference>
<feature type="domain" description="PAS" evidence="7">
    <location>
        <begin position="362"/>
        <end position="402"/>
    </location>
</feature>
<dbReference type="InterPro" id="IPR013767">
    <property type="entry name" value="PAS_fold"/>
</dbReference>
<dbReference type="SUPFAM" id="SSF55073">
    <property type="entry name" value="Nucleotide cyclase"/>
    <property type="match status" value="1"/>
</dbReference>
<reference evidence="9" key="1">
    <citation type="journal article" date="2019" name="Int. J. Syst. Evol. Microbiol.">
        <title>The Global Catalogue of Microorganisms (GCM) 10K type strain sequencing project: providing services to taxonomists for standard genome sequencing and annotation.</title>
        <authorList>
            <consortium name="The Broad Institute Genomics Platform"/>
            <consortium name="The Broad Institute Genome Sequencing Center for Infectious Disease"/>
            <person name="Wu L."/>
            <person name="Ma J."/>
        </authorList>
    </citation>
    <scope>NUCLEOTIDE SEQUENCE [LARGE SCALE GENOMIC DNA]</scope>
    <source>
        <strain evidence="9">KCTC 42195</strain>
    </source>
</reference>
<dbReference type="Gene3D" id="3.30.450.20">
    <property type="entry name" value="PAS domain"/>
    <property type="match status" value="3"/>
</dbReference>
<keyword evidence="5 6" id="KW-0472">Membrane</keyword>
<gene>
    <name evidence="8" type="ORF">ACFOKJ_01615</name>
</gene>
<dbReference type="InterPro" id="IPR029787">
    <property type="entry name" value="Nucleotide_cyclase"/>
</dbReference>
<feature type="transmembrane region" description="Helical" evidence="6">
    <location>
        <begin position="12"/>
        <end position="35"/>
    </location>
</feature>
<evidence type="ECO:0000256" key="4">
    <source>
        <dbReference type="ARBA" id="ARBA00022989"/>
    </source>
</evidence>
<sequence>MLQVLWPGSLQARLALFCSLAILLVSVLLCGVAYLQDGTHLRALQLQHTEAAVALLADDIDERVRSRQVMLEQAAANLQPTADDIRRHGTQLIRQFRFLKGSFSSVVLYSAEGRIVADYPELPGRQGLDVSDRDYFVRTRQQLRATVSGPLQTRGPLKRQVMVFTAPILDAHGQFAGMLGGSLELSAVELFGELRGMRLGNSGHITLLTRPEGQILLHPQPEQLLRRVSPPPGSALANALAGRNGSETAASGELRIYRTLHNVDWVLGGVLPAQEAGLPLAGLAGEYLLLLLLAVLLAVPLAWLGTQWLLRPLTALQRKIHAMQAGTDGDIAVEGCAELQTLAATVADVYQDRRRIADKLSLREAMFQVLNHTSPLGVFVCDADGVLSYGNRAMLEMAGMERGSAYWFGRRWQEAVHSSDYQQLLQEWKQWSREGSGDFQRRFRLNHVRHAPLLVALHCSRMDGDGEPRFLAVMEDISERESNRSALAAERERLQGLLQAVGDAVIFTNQHDEVLQLNAPARQLLGLKQEEAQGRSLALFVALNRPDGGGPVSTGMLTELYVEQTLALDMLGRDLRRLPVLLTLSLVTDAGSMHGYKVWVLREDTQRRRKAGDGGEMERDVLTGLANRRGLQSALAAALADGGSRLQPHGVLWLELRQDGMPLQQDLSLRGGSLMQAVAAQLQHRLRSSDCLARLEGGVFVALLYRCNAASAERICDDIVSELIPLLAGGEDSAVLGLHAAVSELQEGDTLPQEVLQRIERRSRQRWP</sequence>
<evidence type="ECO:0000259" key="7">
    <source>
        <dbReference type="PROSITE" id="PS50112"/>
    </source>
</evidence>
<evidence type="ECO:0000256" key="2">
    <source>
        <dbReference type="ARBA" id="ARBA00022475"/>
    </source>
</evidence>
<comment type="subcellular location">
    <subcellularLocation>
        <location evidence="1">Cell membrane</location>
        <topology evidence="1">Multi-pass membrane protein</topology>
    </subcellularLocation>
</comment>
<dbReference type="Pfam" id="PF08448">
    <property type="entry name" value="PAS_4"/>
    <property type="match status" value="1"/>
</dbReference>
<dbReference type="PANTHER" id="PTHR44757:SF2">
    <property type="entry name" value="BIOFILM ARCHITECTURE MAINTENANCE PROTEIN MBAA"/>
    <property type="match status" value="1"/>
</dbReference>
<evidence type="ECO:0000313" key="8">
    <source>
        <dbReference type="EMBL" id="MFC3624846.1"/>
    </source>
</evidence>
<dbReference type="EMBL" id="JBHRYH010000002">
    <property type="protein sequence ID" value="MFC3624846.1"/>
    <property type="molecule type" value="Genomic_DNA"/>
</dbReference>
<name>A0ABV7TPT9_9NEIS</name>
<protein>
    <submittedName>
        <fullName evidence="8">Cache domain-containing protein</fullName>
    </submittedName>
</protein>
<feature type="transmembrane region" description="Helical" evidence="6">
    <location>
        <begin position="287"/>
        <end position="310"/>
    </location>
</feature>
<dbReference type="InterPro" id="IPR035965">
    <property type="entry name" value="PAS-like_dom_sf"/>
</dbReference>
<keyword evidence="9" id="KW-1185">Reference proteome</keyword>
<dbReference type="CDD" id="cd00130">
    <property type="entry name" value="PAS"/>
    <property type="match status" value="2"/>
</dbReference>
<evidence type="ECO:0000256" key="5">
    <source>
        <dbReference type="ARBA" id="ARBA00023136"/>
    </source>
</evidence>
<dbReference type="InterPro" id="IPR033479">
    <property type="entry name" value="dCache_1"/>
</dbReference>
<organism evidence="8 9">
    <name type="scientific">Vogesella amnigena</name>
    <dbReference type="NCBI Taxonomy" id="1507449"/>
    <lineage>
        <taxon>Bacteria</taxon>
        <taxon>Pseudomonadati</taxon>
        <taxon>Pseudomonadota</taxon>
        <taxon>Betaproteobacteria</taxon>
        <taxon>Neisseriales</taxon>
        <taxon>Chromobacteriaceae</taxon>
        <taxon>Vogesella</taxon>
    </lineage>
</organism>
<dbReference type="Proteomes" id="UP001595636">
    <property type="component" value="Unassembled WGS sequence"/>
</dbReference>
<dbReference type="Gene3D" id="3.30.70.270">
    <property type="match status" value="1"/>
</dbReference>
<accession>A0ABV7TPT9</accession>
<feature type="domain" description="PAS" evidence="7">
    <location>
        <begin position="490"/>
        <end position="547"/>
    </location>
</feature>